<keyword evidence="2" id="KW-0255">Endonuclease</keyword>
<name>A0A2K8SLX0_9NOSO</name>
<organism evidence="2 3">
    <name type="scientific">Nostoc flagelliforme CCNUN1</name>
    <dbReference type="NCBI Taxonomy" id="2038116"/>
    <lineage>
        <taxon>Bacteria</taxon>
        <taxon>Bacillati</taxon>
        <taxon>Cyanobacteriota</taxon>
        <taxon>Cyanophyceae</taxon>
        <taxon>Nostocales</taxon>
        <taxon>Nostocaceae</taxon>
        <taxon>Nostoc</taxon>
    </lineage>
</organism>
<sequence>MNQPISERVRWTTADLELFPDNGNRYEIIDGELFVTRAPHWNHQKVCARIIAPLDTWSQTTSLGQVVPAPGIIFGDNDNVIPDVVWASNERLPLLLDEAGHLTGAPELIVEVLSAGIENEKRDRELKLKLYSARGVREYWIVDWRKQQVEVYRREQASLKLVGTLFNGDELNSPILPDFNCAITSLFT</sequence>
<evidence type="ECO:0000313" key="2">
    <source>
        <dbReference type="EMBL" id="AUB36407.1"/>
    </source>
</evidence>
<dbReference type="InterPro" id="IPR008538">
    <property type="entry name" value="Uma2"/>
</dbReference>
<keyword evidence="2" id="KW-0540">Nuclease</keyword>
<dbReference type="InterPro" id="IPR012296">
    <property type="entry name" value="Nuclease_put_TT1808"/>
</dbReference>
<keyword evidence="2" id="KW-0378">Hydrolase</keyword>
<dbReference type="Pfam" id="PF05685">
    <property type="entry name" value="Uma2"/>
    <property type="match status" value="1"/>
</dbReference>
<keyword evidence="3" id="KW-1185">Reference proteome</keyword>
<gene>
    <name evidence="2" type="ORF">COO91_02319</name>
</gene>
<evidence type="ECO:0000313" key="3">
    <source>
        <dbReference type="Proteomes" id="UP000232003"/>
    </source>
</evidence>
<dbReference type="GO" id="GO:0004519">
    <property type="term" value="F:endonuclease activity"/>
    <property type="evidence" value="ECO:0007669"/>
    <property type="project" value="UniProtKB-KW"/>
</dbReference>
<dbReference type="RefSeq" id="WP_100898350.1">
    <property type="nucleotide sequence ID" value="NZ_CAWNNC010000001.1"/>
</dbReference>
<dbReference type="EMBL" id="CP024785">
    <property type="protein sequence ID" value="AUB36407.1"/>
    <property type="molecule type" value="Genomic_DNA"/>
</dbReference>
<dbReference type="SUPFAM" id="SSF52980">
    <property type="entry name" value="Restriction endonuclease-like"/>
    <property type="match status" value="1"/>
</dbReference>
<reference evidence="2 3" key="1">
    <citation type="submission" date="2017-11" db="EMBL/GenBank/DDBJ databases">
        <title>Complete genome of a free-living desiccation-tolerant cyanobacterium and its photosynthetic adaptation to extreme terrestrial habitat.</title>
        <authorList>
            <person name="Shang J."/>
        </authorList>
    </citation>
    <scope>NUCLEOTIDE SEQUENCE [LARGE SCALE GENOMIC DNA]</scope>
    <source>
        <strain evidence="2 3">CCNUN1</strain>
    </source>
</reference>
<dbReference type="KEGG" id="nfl:COO91_02319"/>
<feature type="domain" description="Putative restriction endonuclease" evidence="1">
    <location>
        <begin position="17"/>
        <end position="183"/>
    </location>
</feature>
<accession>A0A2K8SLX0</accession>
<protein>
    <submittedName>
        <fullName evidence="2">Endonuclease, Uma2 family</fullName>
    </submittedName>
</protein>
<proteinExistence type="predicted"/>
<dbReference type="PANTHER" id="PTHR34107:SF4">
    <property type="entry name" value="SLL1222 PROTEIN"/>
    <property type="match status" value="1"/>
</dbReference>
<dbReference type="InterPro" id="IPR011335">
    <property type="entry name" value="Restrct_endonuc-II-like"/>
</dbReference>
<dbReference type="AlphaFoldDB" id="A0A2K8SLX0"/>
<dbReference type="CDD" id="cd06260">
    <property type="entry name" value="DUF820-like"/>
    <property type="match status" value="1"/>
</dbReference>
<dbReference type="Proteomes" id="UP000232003">
    <property type="component" value="Chromosome"/>
</dbReference>
<dbReference type="OrthoDB" id="9808428at2"/>
<evidence type="ECO:0000259" key="1">
    <source>
        <dbReference type="Pfam" id="PF05685"/>
    </source>
</evidence>
<dbReference type="Gene3D" id="3.90.1570.10">
    <property type="entry name" value="tt1808, chain A"/>
    <property type="match status" value="1"/>
</dbReference>
<dbReference type="PANTHER" id="PTHR34107">
    <property type="entry name" value="SLL0198 PROTEIN-RELATED"/>
    <property type="match status" value="1"/>
</dbReference>